<keyword evidence="5" id="KW-1133">Transmembrane helix</keyword>
<dbReference type="OrthoDB" id="1612738at2759"/>
<keyword evidence="8" id="KW-1185">Reference proteome</keyword>
<dbReference type="GO" id="GO:0012505">
    <property type="term" value="C:endomembrane system"/>
    <property type="evidence" value="ECO:0007669"/>
    <property type="project" value="TreeGrafter"/>
</dbReference>
<evidence type="ECO:0000313" key="8">
    <source>
        <dbReference type="Proteomes" id="UP000188268"/>
    </source>
</evidence>
<dbReference type="OMA" id="DMESWTE"/>
<feature type="domain" description="Cation/H(+) antiporter C-terminal" evidence="6">
    <location>
        <begin position="226"/>
        <end position="370"/>
    </location>
</feature>
<dbReference type="EMBL" id="AWWV01016306">
    <property type="protein sequence ID" value="OMO50017.1"/>
    <property type="molecule type" value="Genomic_DNA"/>
</dbReference>
<keyword evidence="4" id="KW-0406">Ion transport</keyword>
<dbReference type="Proteomes" id="UP000188268">
    <property type="component" value="Unassembled WGS sequence"/>
</dbReference>
<dbReference type="GO" id="GO:0006885">
    <property type="term" value="P:regulation of pH"/>
    <property type="evidence" value="ECO:0007669"/>
    <property type="project" value="TreeGrafter"/>
</dbReference>
<keyword evidence="2" id="KW-0633">Potassium transport</keyword>
<feature type="transmembrane region" description="Helical" evidence="5">
    <location>
        <begin position="17"/>
        <end position="40"/>
    </location>
</feature>
<dbReference type="Gramene" id="OMO50017">
    <property type="protein sequence ID" value="OMO50017"/>
    <property type="gene ID" value="CCACVL1_30688"/>
</dbReference>
<organism evidence="7 8">
    <name type="scientific">Corchorus capsularis</name>
    <name type="common">Jute</name>
    <dbReference type="NCBI Taxonomy" id="210143"/>
    <lineage>
        <taxon>Eukaryota</taxon>
        <taxon>Viridiplantae</taxon>
        <taxon>Streptophyta</taxon>
        <taxon>Embryophyta</taxon>
        <taxon>Tracheophyta</taxon>
        <taxon>Spermatophyta</taxon>
        <taxon>Magnoliopsida</taxon>
        <taxon>eudicotyledons</taxon>
        <taxon>Gunneridae</taxon>
        <taxon>Pentapetalae</taxon>
        <taxon>rosids</taxon>
        <taxon>malvids</taxon>
        <taxon>Malvales</taxon>
        <taxon>Malvaceae</taxon>
        <taxon>Grewioideae</taxon>
        <taxon>Apeibeae</taxon>
        <taxon>Corchorus</taxon>
    </lineage>
</organism>
<keyword evidence="5" id="KW-0472">Membrane</keyword>
<protein>
    <submittedName>
        <fullName evidence="7">Putative K(+)/H(+) antiporter</fullName>
    </submittedName>
</protein>
<proteinExistence type="predicted"/>
<evidence type="ECO:0000256" key="3">
    <source>
        <dbReference type="ARBA" id="ARBA00022958"/>
    </source>
</evidence>
<evidence type="ECO:0000256" key="2">
    <source>
        <dbReference type="ARBA" id="ARBA00022538"/>
    </source>
</evidence>
<keyword evidence="1" id="KW-0813">Transport</keyword>
<dbReference type="InterPro" id="IPR050794">
    <property type="entry name" value="CPA2_transporter"/>
</dbReference>
<sequence>MALTANAVMSNQIDGQIFALIVVANVAMASLATPLVDFFYKPLDRLETSSSSNLTTMSLQSTPSIGELRILSCIQKEDDVHGIITLIESNATPMTIVCSYVVHLLELVGRATPVLASYTKSGGHGSTDRVMRAFTNYSKSTDQSITVQPFISIAPYKTMYENVCRLARAKHVALIIVPFRKAEVGEMNSDQFRHFNVQMQTYAMSTVGILVDRGLTCVNSAEFSCKIAVIFLGGADDREALALAIRMSDHPCVKMSVMRIKVGEYRHEDEVENQLDDQLVKEFELKNKTNDSAQCSEVKLKEGIEIFNWIRSLENGNYDLIIVGKRQGSILKLEGDMESWTENPELGTIGDMIGSEDFCGGTVSVLVMQHCVVGGGCSKKRSNSVPDSSKKYRISSFSTILKHYTSTLERN</sequence>
<evidence type="ECO:0000313" key="7">
    <source>
        <dbReference type="EMBL" id="OMO50017.1"/>
    </source>
</evidence>
<keyword evidence="5" id="KW-0812">Transmembrane</keyword>
<evidence type="ECO:0000256" key="4">
    <source>
        <dbReference type="ARBA" id="ARBA00023065"/>
    </source>
</evidence>
<evidence type="ECO:0000256" key="1">
    <source>
        <dbReference type="ARBA" id="ARBA00022448"/>
    </source>
</evidence>
<name>A0A1R3FVY2_COCAP</name>
<dbReference type="PANTHER" id="PTHR32468">
    <property type="entry name" value="CATION/H + ANTIPORTER"/>
    <property type="match status" value="1"/>
</dbReference>
<dbReference type="GO" id="GO:0006813">
    <property type="term" value="P:potassium ion transport"/>
    <property type="evidence" value="ECO:0007669"/>
    <property type="project" value="UniProtKB-KW"/>
</dbReference>
<dbReference type="GO" id="GO:0098662">
    <property type="term" value="P:inorganic cation transmembrane transport"/>
    <property type="evidence" value="ECO:0007669"/>
    <property type="project" value="TreeGrafter"/>
</dbReference>
<gene>
    <name evidence="7" type="ORF">CCACVL1_30688</name>
</gene>
<accession>A0A1R3FVY2</accession>
<keyword evidence="3" id="KW-0630">Potassium</keyword>
<dbReference type="InterPro" id="IPR057290">
    <property type="entry name" value="CHX17_C"/>
</dbReference>
<dbReference type="PANTHER" id="PTHR32468:SF108">
    <property type="entry name" value="CATION_H(+) ANTIPORTER 15-LIKE"/>
    <property type="match status" value="1"/>
</dbReference>
<comment type="caution">
    <text evidence="7">The sequence shown here is derived from an EMBL/GenBank/DDBJ whole genome shotgun (WGS) entry which is preliminary data.</text>
</comment>
<reference evidence="7 8" key="1">
    <citation type="submission" date="2013-09" db="EMBL/GenBank/DDBJ databases">
        <title>Corchorus capsularis genome sequencing.</title>
        <authorList>
            <person name="Alam M."/>
            <person name="Haque M.S."/>
            <person name="Islam M.S."/>
            <person name="Emdad E.M."/>
            <person name="Islam M.M."/>
            <person name="Ahmed B."/>
            <person name="Halim A."/>
            <person name="Hossen Q.M.M."/>
            <person name="Hossain M.Z."/>
            <person name="Ahmed R."/>
            <person name="Khan M.M."/>
            <person name="Islam R."/>
            <person name="Rashid M.M."/>
            <person name="Khan S.A."/>
            <person name="Rahman M.S."/>
            <person name="Alam M."/>
        </authorList>
    </citation>
    <scope>NUCLEOTIDE SEQUENCE [LARGE SCALE GENOMIC DNA]</scope>
    <source>
        <strain evidence="8">cv. CVL-1</strain>
        <tissue evidence="7">Whole seedling</tissue>
    </source>
</reference>
<dbReference type="Pfam" id="PF23259">
    <property type="entry name" value="CHX17_C"/>
    <property type="match status" value="1"/>
</dbReference>
<evidence type="ECO:0000256" key="5">
    <source>
        <dbReference type="SAM" id="Phobius"/>
    </source>
</evidence>
<dbReference type="AlphaFoldDB" id="A0A1R3FVY2"/>
<evidence type="ECO:0000259" key="6">
    <source>
        <dbReference type="Pfam" id="PF23259"/>
    </source>
</evidence>